<dbReference type="CDD" id="cd06410">
    <property type="entry name" value="PB1_UP2"/>
    <property type="match status" value="1"/>
</dbReference>
<dbReference type="AlphaFoldDB" id="A0A835DH99"/>
<feature type="domain" description="PB1" evidence="1">
    <location>
        <begin position="32"/>
        <end position="137"/>
    </location>
</feature>
<evidence type="ECO:0000313" key="2">
    <source>
        <dbReference type="EMBL" id="KAF8404313.1"/>
    </source>
</evidence>
<proteinExistence type="predicted"/>
<protein>
    <recommendedName>
        <fullName evidence="1">PB1 domain-containing protein</fullName>
    </recommendedName>
</protein>
<dbReference type="EMBL" id="JABCRI010000006">
    <property type="protein sequence ID" value="KAF8404313.1"/>
    <property type="molecule type" value="Genomic_DNA"/>
</dbReference>
<sequence>MVVEEGREETVLSPENRVKFLCSNGGKILPRPVDGHLKYVGGETRVVVVPRDINFSGKFLLLFYSYALCVELMKKLTGLLDGDMVLKYQLVPEELDTLISVRCEEDLRHMLDEFYRQDAKSSEKTGTPRLRAFLFPSNPIIIETQMAALDTHSLLHRYIDAINGIVRSYSNISRPSLSLPSTSSSPKSNPPDGYTVEAIRHEAILQNGHQNTRLGGVHRVQRGVEGVSCGNFDGCVVHRSGGIVMADCIPQSSMKGMYG</sequence>
<dbReference type="PANTHER" id="PTHR31066">
    <property type="entry name" value="OS05G0427100 PROTEIN-RELATED"/>
    <property type="match status" value="1"/>
</dbReference>
<organism evidence="2 3">
    <name type="scientific">Tetracentron sinense</name>
    <name type="common">Spur-leaf</name>
    <dbReference type="NCBI Taxonomy" id="13715"/>
    <lineage>
        <taxon>Eukaryota</taxon>
        <taxon>Viridiplantae</taxon>
        <taxon>Streptophyta</taxon>
        <taxon>Embryophyta</taxon>
        <taxon>Tracheophyta</taxon>
        <taxon>Spermatophyta</taxon>
        <taxon>Magnoliopsida</taxon>
        <taxon>Trochodendrales</taxon>
        <taxon>Trochodendraceae</taxon>
        <taxon>Tetracentron</taxon>
    </lineage>
</organism>
<dbReference type="PANTHER" id="PTHR31066:SF47">
    <property type="entry name" value="PB1 DOMAIN-CONTAINING PROTEIN"/>
    <property type="match status" value="1"/>
</dbReference>
<gene>
    <name evidence="2" type="ORF">HHK36_009196</name>
</gene>
<reference evidence="2 3" key="1">
    <citation type="submission" date="2020-04" db="EMBL/GenBank/DDBJ databases">
        <title>Plant Genome Project.</title>
        <authorList>
            <person name="Zhang R.-G."/>
        </authorList>
    </citation>
    <scope>NUCLEOTIDE SEQUENCE [LARGE SCALE GENOMIC DNA]</scope>
    <source>
        <strain evidence="2">YNK0</strain>
        <tissue evidence="2">Leaf</tissue>
    </source>
</reference>
<dbReference type="SUPFAM" id="SSF54277">
    <property type="entry name" value="CAD &amp; PB1 domains"/>
    <property type="match status" value="1"/>
</dbReference>
<keyword evidence="3" id="KW-1185">Reference proteome</keyword>
<dbReference type="InterPro" id="IPR000270">
    <property type="entry name" value="PB1_dom"/>
</dbReference>
<accession>A0A835DH99</accession>
<dbReference type="InterPro" id="IPR053198">
    <property type="entry name" value="Gynoecium_Dev_Regulator"/>
</dbReference>
<dbReference type="OrthoDB" id="1882326at2759"/>
<name>A0A835DH99_TETSI</name>
<evidence type="ECO:0000313" key="3">
    <source>
        <dbReference type="Proteomes" id="UP000655225"/>
    </source>
</evidence>
<evidence type="ECO:0000259" key="1">
    <source>
        <dbReference type="SMART" id="SM00666"/>
    </source>
</evidence>
<dbReference type="Proteomes" id="UP000655225">
    <property type="component" value="Unassembled WGS sequence"/>
</dbReference>
<comment type="caution">
    <text evidence="2">The sequence shown here is derived from an EMBL/GenBank/DDBJ whole genome shotgun (WGS) entry which is preliminary data.</text>
</comment>
<dbReference type="SMART" id="SM00666">
    <property type="entry name" value="PB1"/>
    <property type="match status" value="1"/>
</dbReference>